<organism evidence="2 3">
    <name type="scientific">Aduncisulcus paluster</name>
    <dbReference type="NCBI Taxonomy" id="2918883"/>
    <lineage>
        <taxon>Eukaryota</taxon>
        <taxon>Metamonada</taxon>
        <taxon>Carpediemonas-like organisms</taxon>
        <taxon>Aduncisulcus</taxon>
    </lineage>
</organism>
<feature type="region of interest" description="Disordered" evidence="1">
    <location>
        <begin position="395"/>
        <end position="422"/>
    </location>
</feature>
<dbReference type="Proteomes" id="UP001057375">
    <property type="component" value="Unassembled WGS sequence"/>
</dbReference>
<protein>
    <submittedName>
        <fullName evidence="2">Uncharacterized protein</fullName>
    </submittedName>
</protein>
<keyword evidence="3" id="KW-1185">Reference proteome</keyword>
<name>A0ABQ5KUT6_9EUKA</name>
<sequence>MSNEQVHLLVEVNALESHSIAYYDWNVLIHSIEDELQRDTNPYFVIPAVIFNPSPVSPCFYHNVNEEGIHIYRFLLKIHVPEVDCKPLKAAYRITKDIPCSLDTFLHSLNPDPRVSSIFTLRVTPSSRLPFPVVPFHTSLSFPLSIIPKPSLQPFSSSVPASSAFSVGVCNYSSLVSVCVDEAYVNDGVGMVCVPEEIDIDEECCEKDSDTLQNSFFSVKKCVYEKYLRSKSDSNEGIIDLSDERSLFFLPPQVCGSFYFSRDSLQREPTVKESWKSIESLREGYLRGLEETLSPTPNGLLTTACSETFIGAPRAGVLPSSEYLPPKKNPASHRLSRGSKGSIDGLSASEMSHREEQHLSSRHFQQHSMFLQASGSSSYLPSTPHNAHAKHLSVTPMGKQPLGQHQHGRTSSRFSSVPSSPTLGSFPSQVSVVDSYSKATGDQIDTMLCKHPQYPLLHARLTIRYNSIGLSKNPPPSSPISFCETFHSCPQLNCGAPMVSLGSIQLPSLTGDVDLLSTLAMAEMCKMQSPGFPSVGPTKISSFSQVEKEVDSFSTHRTQSSNISIHSRDSSHSDVGITAIDGFKQYSSLSPTSRSVMEPQTGPCSMPTHVSEDSLGTLSWYVKKSCQNLIVTSNISSILVRNLARKEDKKEGFRYELVHKSGQVWGEDEVPCACVISLPFTFHNPTCNPQSFSLEIHDAESQGSVLEEEEIGGRSQVAVPASLASSMAERHSNKLVAQLHSKSRKPQYNSQTWHPNGSANDLFHYSSSSIRGDKMNGSSSSVGRRSLPTSPFTPGHSRMASQCLPLVSEQTLQHEVSKFKSEDTEISTIPVALPLTTTISGLEVSAKSQTKIDLIYFNEYFHFLA</sequence>
<evidence type="ECO:0000256" key="1">
    <source>
        <dbReference type="SAM" id="MobiDB-lite"/>
    </source>
</evidence>
<feature type="compositionally biased region" description="Polar residues" evidence="1">
    <location>
        <begin position="772"/>
        <end position="792"/>
    </location>
</feature>
<feature type="region of interest" description="Disordered" evidence="1">
    <location>
        <begin position="319"/>
        <end position="362"/>
    </location>
</feature>
<evidence type="ECO:0000313" key="3">
    <source>
        <dbReference type="Proteomes" id="UP001057375"/>
    </source>
</evidence>
<gene>
    <name evidence="2" type="ORF">ADUPG1_009221</name>
</gene>
<dbReference type="EMBL" id="BQXS01011165">
    <property type="protein sequence ID" value="GKT36213.1"/>
    <property type="molecule type" value="Genomic_DNA"/>
</dbReference>
<accession>A0ABQ5KUT6</accession>
<evidence type="ECO:0000313" key="2">
    <source>
        <dbReference type="EMBL" id="GKT36213.1"/>
    </source>
</evidence>
<reference evidence="2" key="1">
    <citation type="submission" date="2022-03" db="EMBL/GenBank/DDBJ databases">
        <title>Draft genome sequence of Aduncisulcus paluster, a free-living microaerophilic Fornicata.</title>
        <authorList>
            <person name="Yuyama I."/>
            <person name="Kume K."/>
            <person name="Tamura T."/>
            <person name="Inagaki Y."/>
            <person name="Hashimoto T."/>
        </authorList>
    </citation>
    <scope>NUCLEOTIDE SEQUENCE</scope>
    <source>
        <strain evidence="2">NY0171</strain>
    </source>
</reference>
<proteinExistence type="predicted"/>
<comment type="caution">
    <text evidence="2">The sequence shown here is derived from an EMBL/GenBank/DDBJ whole genome shotgun (WGS) entry which is preliminary data.</text>
</comment>
<feature type="region of interest" description="Disordered" evidence="1">
    <location>
        <begin position="772"/>
        <end position="795"/>
    </location>
</feature>
<feature type="compositionally biased region" description="Low complexity" evidence="1">
    <location>
        <begin position="409"/>
        <end position="422"/>
    </location>
</feature>